<reference evidence="1 2" key="1">
    <citation type="submission" date="2017-09" db="EMBL/GenBank/DDBJ databases">
        <title>Large-scale bioinformatics analysis of Bacillus genomes uncovers conserved roles of natural products in bacterial physiology.</title>
        <authorList>
            <consortium name="Agbiome Team Llc"/>
            <person name="Bleich R.M."/>
            <person name="Kirk G.J."/>
            <person name="Santa Maria K.C."/>
            <person name="Allen S.E."/>
            <person name="Farag S."/>
            <person name="Shank E.A."/>
            <person name="Bowers A."/>
        </authorList>
    </citation>
    <scope>NUCLEOTIDE SEQUENCE [LARGE SCALE GENOMIC DNA]</scope>
    <source>
        <strain evidence="1 2">AFS024404</strain>
    </source>
</reference>
<name>A0A9X6VM77_BACCE</name>
<protein>
    <submittedName>
        <fullName evidence="1">Uncharacterized protein</fullName>
    </submittedName>
</protein>
<evidence type="ECO:0000313" key="1">
    <source>
        <dbReference type="EMBL" id="PFD22662.1"/>
    </source>
</evidence>
<dbReference type="EMBL" id="NTRC01000007">
    <property type="protein sequence ID" value="PFD22662.1"/>
    <property type="molecule type" value="Genomic_DNA"/>
</dbReference>
<dbReference type="AlphaFoldDB" id="A0A9X6VM77"/>
<accession>A0A9X6VM77</accession>
<proteinExistence type="predicted"/>
<sequence length="60" mass="6801">MFKEIFIPTSINELTFKIIGVILSSLIGIANLKKLISLISLIWEVGLFLFDMVIFQGDKE</sequence>
<gene>
    <name evidence="1" type="ORF">CN263_09110</name>
</gene>
<evidence type="ECO:0000313" key="2">
    <source>
        <dbReference type="Proteomes" id="UP000219743"/>
    </source>
</evidence>
<comment type="caution">
    <text evidence="1">The sequence shown here is derived from an EMBL/GenBank/DDBJ whole genome shotgun (WGS) entry which is preliminary data.</text>
</comment>
<dbReference type="Proteomes" id="UP000219743">
    <property type="component" value="Unassembled WGS sequence"/>
</dbReference>
<organism evidence="1 2">
    <name type="scientific">Bacillus cereus</name>
    <dbReference type="NCBI Taxonomy" id="1396"/>
    <lineage>
        <taxon>Bacteria</taxon>
        <taxon>Bacillati</taxon>
        <taxon>Bacillota</taxon>
        <taxon>Bacilli</taxon>
        <taxon>Bacillales</taxon>
        <taxon>Bacillaceae</taxon>
        <taxon>Bacillus</taxon>
        <taxon>Bacillus cereus group</taxon>
    </lineage>
</organism>